<organism evidence="1 2">
    <name type="scientific">Pseudomonas helleri</name>
    <dbReference type="NCBI Taxonomy" id="1608996"/>
    <lineage>
        <taxon>Bacteria</taxon>
        <taxon>Pseudomonadati</taxon>
        <taxon>Pseudomonadota</taxon>
        <taxon>Gammaproteobacteria</taxon>
        <taxon>Pseudomonadales</taxon>
        <taxon>Pseudomonadaceae</taxon>
        <taxon>Pseudomonas</taxon>
    </lineage>
</organism>
<name>A0A7X1Y750_9PSED</name>
<comment type="caution">
    <text evidence="1">The sequence shown here is derived from an EMBL/GenBank/DDBJ whole genome shotgun (WGS) entry which is preliminary data.</text>
</comment>
<proteinExistence type="predicted"/>
<evidence type="ECO:0000313" key="2">
    <source>
        <dbReference type="Proteomes" id="UP000470186"/>
    </source>
</evidence>
<reference evidence="1 2" key="1">
    <citation type="submission" date="2019-10" db="EMBL/GenBank/DDBJ databases">
        <title>Evaluation of single-gene subtyping targets for Pseudomonas.</title>
        <authorList>
            <person name="Reichler S.J."/>
            <person name="Orsi R.H."/>
            <person name="Wiedmann M."/>
            <person name="Martin N.H."/>
            <person name="Murphy S.I."/>
        </authorList>
    </citation>
    <scope>NUCLEOTIDE SEQUENCE [LARGE SCALE GENOMIC DNA]</scope>
    <source>
        <strain evidence="1 2">FSL R10-2107</strain>
    </source>
</reference>
<dbReference type="InterPro" id="IPR019289">
    <property type="entry name" value="Phage_tail_E/E"/>
</dbReference>
<protein>
    <submittedName>
        <fullName evidence="1">Phage tail assembly protein</fullName>
    </submittedName>
</protein>
<dbReference type="AlphaFoldDB" id="A0A7X1Y750"/>
<dbReference type="EMBL" id="WIVX01000039">
    <property type="protein sequence ID" value="MQU31824.1"/>
    <property type="molecule type" value="Genomic_DNA"/>
</dbReference>
<gene>
    <name evidence="1" type="ORF">GHO30_10525</name>
</gene>
<dbReference type="Pfam" id="PF10109">
    <property type="entry name" value="Phage_TAC_7"/>
    <property type="match status" value="1"/>
</dbReference>
<evidence type="ECO:0000313" key="1">
    <source>
        <dbReference type="EMBL" id="MQU31824.1"/>
    </source>
</evidence>
<dbReference type="Proteomes" id="UP000470186">
    <property type="component" value="Unassembled WGS sequence"/>
</dbReference>
<keyword evidence="2" id="KW-1185">Reference proteome</keyword>
<accession>A0A7X1Y750</accession>
<dbReference type="RefSeq" id="WP_153351224.1">
    <property type="nucleotide sequence ID" value="NZ_WIVX01000039.1"/>
</dbReference>
<sequence length="106" mass="11308">MSEHKLSAPIQAHGEEVHSITLRRPTVAEVRAIKALPFTFGKDEEVALNMDVAAKYIAVCGAIPAPSVNQLDLSDLNALAWEITGFFLSPASAAKTPETAPEIVPN</sequence>